<evidence type="ECO:0000313" key="5">
    <source>
        <dbReference type="EMBL" id="QID78862.1"/>
    </source>
</evidence>
<dbReference type="InterPro" id="IPR015943">
    <property type="entry name" value="WD40/YVTN_repeat-like_dom_sf"/>
</dbReference>
<keyword evidence="3" id="KW-0539">Nucleus</keyword>
<organism evidence="5 6">
    <name type="scientific">Saccharomyces pastorianus</name>
    <name type="common">Lager yeast</name>
    <name type="synonym">Saccharomyces cerevisiae x Saccharomyces eubayanus</name>
    <dbReference type="NCBI Taxonomy" id="27292"/>
    <lineage>
        <taxon>Eukaryota</taxon>
        <taxon>Fungi</taxon>
        <taxon>Dikarya</taxon>
        <taxon>Ascomycota</taxon>
        <taxon>Saccharomycotina</taxon>
        <taxon>Saccharomycetes</taxon>
        <taxon>Saccharomycetales</taxon>
        <taxon>Saccharomycetaceae</taxon>
        <taxon>Saccharomyces</taxon>
    </lineage>
</organism>
<feature type="region of interest" description="Disordered" evidence="4">
    <location>
        <begin position="24"/>
        <end position="45"/>
    </location>
</feature>
<dbReference type="OrthoDB" id="4703at2759"/>
<keyword evidence="6" id="KW-1185">Reference proteome</keyword>
<name>A0A6C1DPA2_SACPS</name>
<comment type="subcellular location">
    <subcellularLocation>
        <location evidence="1">Nucleus</location>
    </subcellularLocation>
</comment>
<dbReference type="Gene3D" id="2.130.10.10">
    <property type="entry name" value="YVTN repeat-like/Quinoprotein amine dehydrogenase"/>
    <property type="match status" value="1"/>
</dbReference>
<dbReference type="GO" id="GO:0000127">
    <property type="term" value="C:transcription factor TFIIIC complex"/>
    <property type="evidence" value="ECO:0007669"/>
    <property type="project" value="TreeGrafter"/>
</dbReference>
<dbReference type="AlphaFoldDB" id="A0A6C1DPA2"/>
<dbReference type="GO" id="GO:0006383">
    <property type="term" value="P:transcription by RNA polymerase III"/>
    <property type="evidence" value="ECO:0007669"/>
    <property type="project" value="TreeGrafter"/>
</dbReference>
<sequence length="672" mass="74640">MAVIPAKKRGRPRKSVVAEVPYDSLASPVSENSGSKRPRRNASKKAVANLTQLVHAGRDDVINTTQVNNVDDTDDDDFILNDEGDGEESDNVEVEFENELESTKNEVADLNSSGSGASVRPSGRRNTVQKLRLKKNSTKNMKSSSPGSSLGQKGRPIRLLKDLSSARDKIERIYGLNKEKLLLLAKVKEGFETSVFDFPFKNIQPDSPYFVCLDPPCKKESAYNKVIGDNNRTVYHEINKTEFENMIKLRTKRLKLLIGEVDAEVSTGDKIEFPVLANGKRRGFIYNVGGLVTDIAWLNIEENTDIGKDIQYLAVAVSQYMDEPLNEHLEMFDKEKHSSCIQIFKMNTSTLHCVKVQTIVHSFGEVWDLKWHEGCHAPHLVGCLSFVSQEGTINFLEIIDNATDVHVFKMCEKPSLTLSLADSLITTFDFLSPTTVVCGFKNGFVAEFDLTDPEVPSFYDQVHDSYILSVSTAYSDFEDTVVSTVAVDGYFYIFNPKDIATTKTTVSRFRGSNLVPVVYCPQIYSYICSDGASSLRAVPPRAAFAVHPLVSRETTITAIGVSRLHPMVLAGSADGSLIITNAARRLLHGIKNSSATQKSLRLWKWDYSIKDDKYRIDSSYEVYPLTVNDVSKAKIDAHGINITCTKWNETSAGGKCYAFSNSAGLLTLEYLS</sequence>
<protein>
    <submittedName>
        <fullName evidence="5">Transcription factor TFIIIC subunit tfc6</fullName>
    </submittedName>
</protein>
<dbReference type="InterPro" id="IPR052416">
    <property type="entry name" value="GTF3C_component"/>
</dbReference>
<dbReference type="PANTHER" id="PTHR15052">
    <property type="entry name" value="RNA POLYMERASE III TRANSCRIPTION INITIATION FACTOR COMPLEX SUBUNIT"/>
    <property type="match status" value="1"/>
</dbReference>
<feature type="region of interest" description="Disordered" evidence="4">
    <location>
        <begin position="67"/>
        <end position="156"/>
    </location>
</feature>
<feature type="compositionally biased region" description="Acidic residues" evidence="4">
    <location>
        <begin position="71"/>
        <end position="100"/>
    </location>
</feature>
<evidence type="ECO:0000256" key="2">
    <source>
        <dbReference type="ARBA" id="ARBA00023163"/>
    </source>
</evidence>
<dbReference type="InterPro" id="IPR036322">
    <property type="entry name" value="WD40_repeat_dom_sf"/>
</dbReference>
<gene>
    <name evidence="5" type="primary">TFC6_1</name>
    <name evidence="5" type="ORF">GRS66_001090</name>
</gene>
<evidence type="ECO:0000256" key="3">
    <source>
        <dbReference type="ARBA" id="ARBA00023242"/>
    </source>
</evidence>
<keyword evidence="2" id="KW-0804">Transcription</keyword>
<evidence type="ECO:0000256" key="4">
    <source>
        <dbReference type="SAM" id="MobiDB-lite"/>
    </source>
</evidence>
<reference evidence="5 6" key="1">
    <citation type="journal article" date="2019" name="BMC Genomics">
        <title>Chromosome level assembly and comparative genome analysis confirm lager-brewing yeasts originated from a single hybridization.</title>
        <authorList>
            <person name="Salazar A.N."/>
            <person name="Gorter de Vries A.R."/>
            <person name="van den Broek M."/>
            <person name="Brouwers N."/>
            <person name="de la Torre Cortes P."/>
            <person name="Kuijpers N.G.A."/>
            <person name="Daran J.G."/>
            <person name="Abeel T."/>
        </authorList>
    </citation>
    <scope>NUCLEOTIDE SEQUENCE [LARGE SCALE GENOMIC DNA]</scope>
    <source>
        <strain evidence="5 6">CBS 1483</strain>
    </source>
</reference>
<evidence type="ECO:0000313" key="6">
    <source>
        <dbReference type="Proteomes" id="UP000501346"/>
    </source>
</evidence>
<dbReference type="Proteomes" id="UP000501346">
    <property type="component" value="Chromosome ScIV"/>
</dbReference>
<dbReference type="SUPFAM" id="SSF50978">
    <property type="entry name" value="WD40 repeat-like"/>
    <property type="match status" value="1"/>
</dbReference>
<dbReference type="PANTHER" id="PTHR15052:SF2">
    <property type="entry name" value="GENERAL TRANSCRIPTION FACTOR 3C POLYPEPTIDE 2"/>
    <property type="match status" value="1"/>
</dbReference>
<dbReference type="GO" id="GO:0005634">
    <property type="term" value="C:nucleus"/>
    <property type="evidence" value="ECO:0007669"/>
    <property type="project" value="UniProtKB-SubCell"/>
</dbReference>
<evidence type="ECO:0000256" key="1">
    <source>
        <dbReference type="ARBA" id="ARBA00004123"/>
    </source>
</evidence>
<proteinExistence type="predicted"/>
<dbReference type="EMBL" id="CP048985">
    <property type="protein sequence ID" value="QID78862.1"/>
    <property type="molecule type" value="Genomic_DNA"/>
</dbReference>
<accession>A0A6C1DPA2</accession>